<dbReference type="InterPro" id="IPR045886">
    <property type="entry name" value="ThiF/MoeB/HesA"/>
</dbReference>
<keyword evidence="2" id="KW-0548">Nucleotidyltransferase</keyword>
<protein>
    <submittedName>
        <fullName evidence="2">ThiF family adenylyltransferase</fullName>
    </submittedName>
</protein>
<evidence type="ECO:0000313" key="2">
    <source>
        <dbReference type="EMBL" id="MEX3747549.1"/>
    </source>
</evidence>
<accession>A0ABV3W3I8</accession>
<reference evidence="2 3" key="1">
    <citation type="submission" date="2024-07" db="EMBL/GenBank/DDBJ databases">
        <title>Characterization of a bacterium isolated from hydrolysated instant sea cucumber by whole-genome sequencing and metabolomics.</title>
        <authorList>
            <person name="Luo X."/>
            <person name="Zhang Z."/>
            <person name="Zheng Z."/>
            <person name="Zhang W."/>
            <person name="Ming T."/>
            <person name="Jiao L."/>
            <person name="Su X."/>
            <person name="Kong F."/>
            <person name="Xu J."/>
        </authorList>
    </citation>
    <scope>NUCLEOTIDE SEQUENCE [LARGE SCALE GENOMIC DNA]</scope>
    <source>
        <strain evidence="2 3">XL-2024</strain>
    </source>
</reference>
<dbReference type="GO" id="GO:0016779">
    <property type="term" value="F:nucleotidyltransferase activity"/>
    <property type="evidence" value="ECO:0007669"/>
    <property type="project" value="UniProtKB-KW"/>
</dbReference>
<proteinExistence type="predicted"/>
<dbReference type="Proteomes" id="UP001558534">
    <property type="component" value="Unassembled WGS sequence"/>
</dbReference>
<keyword evidence="2" id="KW-0808">Transferase</keyword>
<dbReference type="RefSeq" id="WP_368638079.1">
    <property type="nucleotide sequence ID" value="NZ_JBFRHK010000016.1"/>
</dbReference>
<dbReference type="SUPFAM" id="SSF69572">
    <property type="entry name" value="Activating enzymes of the ubiquitin-like proteins"/>
    <property type="match status" value="1"/>
</dbReference>
<keyword evidence="3" id="KW-1185">Reference proteome</keyword>
<dbReference type="InterPro" id="IPR000594">
    <property type="entry name" value="ThiF_NAD_FAD-bd"/>
</dbReference>
<comment type="caution">
    <text evidence="2">The sequence shown here is derived from an EMBL/GenBank/DDBJ whole genome shotgun (WGS) entry which is preliminary data.</text>
</comment>
<name>A0ABV3W3I8_9BACI</name>
<organism evidence="2 3">
    <name type="scientific">Lysinibacillus xylanilyticus</name>
    <dbReference type="NCBI Taxonomy" id="582475"/>
    <lineage>
        <taxon>Bacteria</taxon>
        <taxon>Bacillati</taxon>
        <taxon>Bacillota</taxon>
        <taxon>Bacilli</taxon>
        <taxon>Bacillales</taxon>
        <taxon>Bacillaceae</taxon>
        <taxon>Lysinibacillus</taxon>
    </lineage>
</organism>
<sequence length="338" mass="38717">MIKKKLKNDVMIVHYSDFDLIIYDNKSLKIRITNEEFKNVYSLLKQGTSLMELTSLYPTEDVKVLWESLLKIGALIEEWENSYENTIYEKQLYYLESLAQSPIHLQQTLSAKCVAIIGVGGVGSVILEQLIRFGIQNYILIDDDEVQIHNLNRQYIYTLKDVGFSKVDVCFTKIKEFHPHGQVSIFKKRIKNQDDLSKIFVKSIPDLVINAADEPHNLNQEVLKVCIEYQVPFLTGSVGISSGRVGPFIDQPTDMSNYLDYLESVQLPKNIKTIKPILGSLGSSNCIISTLIAYDAIRFLLKKQPNSFNKILHVDFNNLPFKTTLINKVEEEIFKNEN</sequence>
<feature type="domain" description="THIF-type NAD/FAD binding fold" evidence="1">
    <location>
        <begin position="104"/>
        <end position="324"/>
    </location>
</feature>
<dbReference type="Pfam" id="PF00899">
    <property type="entry name" value="ThiF"/>
    <property type="match status" value="1"/>
</dbReference>
<evidence type="ECO:0000259" key="1">
    <source>
        <dbReference type="Pfam" id="PF00899"/>
    </source>
</evidence>
<dbReference type="InterPro" id="IPR035985">
    <property type="entry name" value="Ubiquitin-activating_enz"/>
</dbReference>
<dbReference type="Gene3D" id="3.40.50.720">
    <property type="entry name" value="NAD(P)-binding Rossmann-like Domain"/>
    <property type="match status" value="1"/>
</dbReference>
<dbReference type="EMBL" id="JBFRHK010000016">
    <property type="protein sequence ID" value="MEX3747549.1"/>
    <property type="molecule type" value="Genomic_DNA"/>
</dbReference>
<dbReference type="PANTHER" id="PTHR43267">
    <property type="entry name" value="TRNA THREONYLCARBAMOYLADENOSINE DEHYDRATASE"/>
    <property type="match status" value="1"/>
</dbReference>
<gene>
    <name evidence="2" type="ORF">AB1300_20765</name>
</gene>
<dbReference type="PANTHER" id="PTHR43267:SF1">
    <property type="entry name" value="TRNA THREONYLCARBAMOYLADENOSINE DEHYDRATASE"/>
    <property type="match status" value="1"/>
</dbReference>
<evidence type="ECO:0000313" key="3">
    <source>
        <dbReference type="Proteomes" id="UP001558534"/>
    </source>
</evidence>